<feature type="transmembrane region" description="Helical" evidence="1">
    <location>
        <begin position="40"/>
        <end position="58"/>
    </location>
</feature>
<dbReference type="InterPro" id="IPR051599">
    <property type="entry name" value="Cell_Envelope_Assoc"/>
</dbReference>
<evidence type="ECO:0000313" key="4">
    <source>
        <dbReference type="Proteomes" id="UP001300261"/>
    </source>
</evidence>
<keyword evidence="4" id="KW-1185">Reference proteome</keyword>
<keyword evidence="1" id="KW-0812">Transmembrane</keyword>
<feature type="transmembrane region" description="Helical" evidence="1">
    <location>
        <begin position="70"/>
        <end position="92"/>
    </location>
</feature>
<organism evidence="3 4">
    <name type="scientific">Roseibium salinum</name>
    <dbReference type="NCBI Taxonomy" id="1604349"/>
    <lineage>
        <taxon>Bacteria</taxon>
        <taxon>Pseudomonadati</taxon>
        <taxon>Pseudomonadota</taxon>
        <taxon>Alphaproteobacteria</taxon>
        <taxon>Hyphomicrobiales</taxon>
        <taxon>Stappiaceae</taxon>
        <taxon>Roseibium</taxon>
    </lineage>
</organism>
<keyword evidence="1" id="KW-0472">Membrane</keyword>
<evidence type="ECO:0000313" key="3">
    <source>
        <dbReference type="EMBL" id="MCX2722450.1"/>
    </source>
</evidence>
<dbReference type="Gene3D" id="3.40.50.620">
    <property type="entry name" value="HUPs"/>
    <property type="match status" value="1"/>
</dbReference>
<dbReference type="Pfam" id="PF02698">
    <property type="entry name" value="DUF218"/>
    <property type="match status" value="1"/>
</dbReference>
<accession>A0ABT3R031</accession>
<dbReference type="PANTHER" id="PTHR30336:SF4">
    <property type="entry name" value="ENVELOPE BIOGENESIS FACTOR ELYC"/>
    <property type="match status" value="1"/>
</dbReference>
<reference evidence="3 4" key="1">
    <citation type="journal article" date="2016" name="Int. J. Syst. Evol. Microbiol.">
        <title>Labrenzia salina sp. nov., isolated from the rhizosphere of the halophyte Arthrocnemum macrostachyum.</title>
        <authorList>
            <person name="Camacho M."/>
            <person name="Redondo-Gomez S."/>
            <person name="Rodriguez-Llorente I."/>
            <person name="Rohde M."/>
            <person name="Sproer C."/>
            <person name="Schumann P."/>
            <person name="Klenk H.P."/>
            <person name="Montero-Calasanz M.D.C."/>
        </authorList>
    </citation>
    <scope>NUCLEOTIDE SEQUENCE [LARGE SCALE GENOMIC DNA]</scope>
    <source>
        <strain evidence="3 4">DSM 29163</strain>
    </source>
</reference>
<dbReference type="InterPro" id="IPR003848">
    <property type="entry name" value="DUF218"/>
</dbReference>
<proteinExistence type="predicted"/>
<gene>
    <name evidence="3" type="ORF">ON753_08570</name>
</gene>
<feature type="transmembrane region" description="Helical" evidence="1">
    <location>
        <begin position="15"/>
        <end position="34"/>
    </location>
</feature>
<evidence type="ECO:0000256" key="1">
    <source>
        <dbReference type="SAM" id="Phobius"/>
    </source>
</evidence>
<dbReference type="Proteomes" id="UP001300261">
    <property type="component" value="Unassembled WGS sequence"/>
</dbReference>
<protein>
    <submittedName>
        <fullName evidence="3">YdcF family protein</fullName>
    </submittedName>
</protein>
<dbReference type="RefSeq" id="WP_265962132.1">
    <property type="nucleotide sequence ID" value="NZ_JAPEVI010000003.1"/>
</dbReference>
<keyword evidence="1" id="KW-1133">Transmembrane helix</keyword>
<name>A0ABT3R031_9HYPH</name>
<dbReference type="PANTHER" id="PTHR30336">
    <property type="entry name" value="INNER MEMBRANE PROTEIN, PROBABLE PERMEASE"/>
    <property type="match status" value="1"/>
</dbReference>
<evidence type="ECO:0000259" key="2">
    <source>
        <dbReference type="Pfam" id="PF02698"/>
    </source>
</evidence>
<feature type="domain" description="DUF218" evidence="2">
    <location>
        <begin position="109"/>
        <end position="277"/>
    </location>
</feature>
<dbReference type="EMBL" id="JAPEVI010000003">
    <property type="protein sequence ID" value="MCX2722450.1"/>
    <property type="molecule type" value="Genomic_DNA"/>
</dbReference>
<dbReference type="InterPro" id="IPR014729">
    <property type="entry name" value="Rossmann-like_a/b/a_fold"/>
</dbReference>
<sequence>MVETQKTEIRPKRRVVTTAPLMVLTDGSLMFFYLAKLGYFFIQPSNFLIAMVLFGLMVSARAKWRGRGCLMAWTGIAGLAFCGFSPAANWLILPLEERFPRPAELSGYDGIIVLGGAVDTIVTGGRGDTALTTSGERITITARLAAQLPETKVIHSGGQGVIVSAQATEAEGAARLFEDFGISPDRVILEDVSRNTWQNAVLTKKLVDPQPGQTWLLVTSAYHMPRSMGVFEQAGWTGITAYPVDYRTRGEEDRTLGFSGASKGLRRFDVAFREWVGLAAYRLSGRSTAFFPAPEAGN</sequence>
<comment type="caution">
    <text evidence="3">The sequence shown here is derived from an EMBL/GenBank/DDBJ whole genome shotgun (WGS) entry which is preliminary data.</text>
</comment>
<dbReference type="CDD" id="cd06259">
    <property type="entry name" value="YdcF-like"/>
    <property type="match status" value="1"/>
</dbReference>